<organism evidence="8 9">
    <name type="scientific">Staphylococcus gallinarum</name>
    <dbReference type="NCBI Taxonomy" id="1293"/>
    <lineage>
        <taxon>Bacteria</taxon>
        <taxon>Bacillati</taxon>
        <taxon>Bacillota</taxon>
        <taxon>Bacilli</taxon>
        <taxon>Bacillales</taxon>
        <taxon>Staphylococcaceae</taxon>
        <taxon>Staphylococcus</taxon>
    </lineage>
</organism>
<name>A0A3A0VNM5_STAGA</name>
<dbReference type="InterPro" id="IPR043148">
    <property type="entry name" value="TagF_C"/>
</dbReference>
<dbReference type="SUPFAM" id="SSF53756">
    <property type="entry name" value="UDP-Glycosyltransferase/glycogen phosphorylase"/>
    <property type="match status" value="2"/>
</dbReference>
<dbReference type="GO" id="GO:0047355">
    <property type="term" value="F:CDP-glycerol glycerophosphotransferase activity"/>
    <property type="evidence" value="ECO:0007669"/>
    <property type="project" value="InterPro"/>
</dbReference>
<evidence type="ECO:0000256" key="5">
    <source>
        <dbReference type="ARBA" id="ARBA00022944"/>
    </source>
</evidence>
<evidence type="ECO:0000256" key="2">
    <source>
        <dbReference type="ARBA" id="ARBA00010488"/>
    </source>
</evidence>
<dbReference type="EMBL" id="QYJN01000004">
    <property type="protein sequence ID" value="RIP34123.1"/>
    <property type="molecule type" value="Genomic_DNA"/>
</dbReference>
<dbReference type="Pfam" id="PF04464">
    <property type="entry name" value="Glyphos_transf"/>
    <property type="match status" value="1"/>
</dbReference>
<keyword evidence="6" id="KW-0472">Membrane</keyword>
<evidence type="ECO:0000256" key="1">
    <source>
        <dbReference type="ARBA" id="ARBA00004202"/>
    </source>
</evidence>
<evidence type="ECO:0000313" key="9">
    <source>
        <dbReference type="Proteomes" id="UP000265541"/>
    </source>
</evidence>
<dbReference type="GO" id="GO:0016757">
    <property type="term" value="F:glycosyltransferase activity"/>
    <property type="evidence" value="ECO:0007669"/>
    <property type="project" value="InterPro"/>
</dbReference>
<sequence>MRINILGYNIFSKGGTSRSNINLIKTFLEKGHTVQYFNSQPFEASDITRLIIHEDINSTNFTIFSSQYEAKLSTGDILIITREDLFKYSRIIKQHNKEIKIVGEIHGPLEYINDEIDLALESIDCIRVSTESIKKKFQKKYNYDAVFNKYVNAQHININHKPANTKRNLLIKSRFEDGIKDISYVIKLINYIKKNTYKTDIQLYIVGYGPSENLYKNLVAYYNLQDNVHINEKEPLNYVYVSTSPYETLGYSILETIGIGNQALIYAGNDNVLKEIYEKYHGISFLTKHFQKDSDKLISVLDGKYTREQREKDIENLKIDFTNENYADDYLKKISKMKVKRAKEHKSPIYKLKQKTTHVNKIQKLDRKRDLYEQLKKTAMFKFLLNNNIFFNRMKKMYNFRKDRLERKIMEGIEPDSNKVFIESFHGNNFSGDPKFLALKIKEQYKNKKIYVSSVNSLVDIEVRNAGLIPIRFGSTIYKKIFRSCKYVFMNGNSLDKVYKHKNQVFIQTWHGFPLKKMVNDLADKKERQIQLNKFMPRMKKWDYLITASNLNTLLLKSAFKLEKNENLTILELGSPRNEYLINNNTEAEWLRIQRKYLFTNDKNIKYILYCPTWRQGDRESLTQIDLIELLNKLPKNYKIIVKLHPNEARLRNKYNALDSRIHCFYNEFVDIQELYILCAAMITDYSSTIFDYAHLNKPIFLLQEDNSQYKKDVGFYFDINEVGRFPEAALNETKLAGQLTRVGSIDYSQLISRLMKNDKPNSSEKILKYIFEDNSEKVGKTS</sequence>
<keyword evidence="4 8" id="KW-0808">Transferase</keyword>
<evidence type="ECO:0000259" key="7">
    <source>
        <dbReference type="Pfam" id="PF00534"/>
    </source>
</evidence>
<dbReference type="OrthoDB" id="9811865at2"/>
<evidence type="ECO:0000256" key="4">
    <source>
        <dbReference type="ARBA" id="ARBA00022679"/>
    </source>
</evidence>
<comment type="caution">
    <text evidence="8">The sequence shown here is derived from an EMBL/GenBank/DDBJ whole genome shotgun (WGS) entry which is preliminary data.</text>
</comment>
<dbReference type="InterPro" id="IPR043149">
    <property type="entry name" value="TagF_N"/>
</dbReference>
<dbReference type="RefSeq" id="WP_119485529.1">
    <property type="nucleotide sequence ID" value="NZ_QYJN01000004.1"/>
</dbReference>
<evidence type="ECO:0000313" key="8">
    <source>
        <dbReference type="EMBL" id="RIP34123.1"/>
    </source>
</evidence>
<protein>
    <submittedName>
        <fullName evidence="8">Glycosyltransferase</fullName>
    </submittedName>
</protein>
<dbReference type="InterPro" id="IPR051612">
    <property type="entry name" value="Teichoic_Acid_Biosynth"/>
</dbReference>
<evidence type="ECO:0000256" key="3">
    <source>
        <dbReference type="ARBA" id="ARBA00022475"/>
    </source>
</evidence>
<gene>
    <name evidence="8" type="ORF">BUZ14_08725</name>
</gene>
<dbReference type="InterPro" id="IPR007554">
    <property type="entry name" value="Glycerophosphate_synth"/>
</dbReference>
<evidence type="ECO:0000256" key="6">
    <source>
        <dbReference type="ARBA" id="ARBA00023136"/>
    </source>
</evidence>
<keyword evidence="3" id="KW-1003">Cell membrane</keyword>
<dbReference type="Gene3D" id="3.40.50.12580">
    <property type="match status" value="1"/>
</dbReference>
<dbReference type="Proteomes" id="UP000265541">
    <property type="component" value="Unassembled WGS sequence"/>
</dbReference>
<dbReference type="GO" id="GO:0019350">
    <property type="term" value="P:teichoic acid biosynthetic process"/>
    <property type="evidence" value="ECO:0007669"/>
    <property type="project" value="UniProtKB-KW"/>
</dbReference>
<dbReference type="AlphaFoldDB" id="A0A3A0VNM5"/>
<comment type="subcellular location">
    <subcellularLocation>
        <location evidence="1">Cell membrane</location>
        <topology evidence="1">Peripheral membrane protein</topology>
    </subcellularLocation>
</comment>
<dbReference type="Gene3D" id="3.40.50.11820">
    <property type="match status" value="1"/>
</dbReference>
<reference evidence="8 9" key="1">
    <citation type="journal article" date="2016" name="Front. Microbiol.">
        <title>Comprehensive Phylogenetic Analysis of Bovine Non-aureus Staphylococci Species Based on Whole-Genome Sequencing.</title>
        <authorList>
            <person name="Naushad S."/>
            <person name="Barkema H.W."/>
            <person name="Luby C."/>
            <person name="Condas L.A."/>
            <person name="Nobrega D.B."/>
            <person name="Carson D.A."/>
            <person name="De Buck J."/>
        </authorList>
    </citation>
    <scope>NUCLEOTIDE SEQUENCE [LARGE SCALE GENOMIC DNA]</scope>
    <source>
        <strain evidence="8 9">SNUC 4781</strain>
    </source>
</reference>
<dbReference type="PANTHER" id="PTHR37316:SF3">
    <property type="entry name" value="TEICHOIC ACID GLYCEROL-PHOSPHATE TRANSFERASE"/>
    <property type="match status" value="1"/>
</dbReference>
<dbReference type="Gene3D" id="3.40.50.2000">
    <property type="entry name" value="Glycogen Phosphorylase B"/>
    <property type="match status" value="2"/>
</dbReference>
<proteinExistence type="inferred from homology"/>
<dbReference type="PANTHER" id="PTHR37316">
    <property type="entry name" value="TEICHOIC ACID GLYCEROL-PHOSPHATE PRIMASE"/>
    <property type="match status" value="1"/>
</dbReference>
<dbReference type="InterPro" id="IPR001296">
    <property type="entry name" value="Glyco_trans_1"/>
</dbReference>
<feature type="domain" description="Glycosyl transferase family 1" evidence="7">
    <location>
        <begin position="163"/>
        <end position="312"/>
    </location>
</feature>
<dbReference type="Pfam" id="PF00534">
    <property type="entry name" value="Glycos_transf_1"/>
    <property type="match status" value="1"/>
</dbReference>
<accession>A0A3A0VNM5</accession>
<keyword evidence="5" id="KW-0777">Teichoic acid biosynthesis</keyword>
<dbReference type="GO" id="GO:0005886">
    <property type="term" value="C:plasma membrane"/>
    <property type="evidence" value="ECO:0007669"/>
    <property type="project" value="UniProtKB-SubCell"/>
</dbReference>
<comment type="similarity">
    <text evidence="2">Belongs to the CDP-glycerol glycerophosphotransferase family.</text>
</comment>